<feature type="domain" description="Acyl-CoA thioesterase-like N-terminal HotDog" evidence="1">
    <location>
        <begin position="23"/>
        <end position="107"/>
    </location>
</feature>
<evidence type="ECO:0000313" key="4">
    <source>
        <dbReference type="Proteomes" id="UP000004931"/>
    </source>
</evidence>
<proteinExistence type="predicted"/>
<dbReference type="InterPro" id="IPR049450">
    <property type="entry name" value="ACOT8-like_C"/>
</dbReference>
<dbReference type="Gene3D" id="2.40.160.210">
    <property type="entry name" value="Acyl-CoA thioesterase, double hotdog domain"/>
    <property type="match status" value="1"/>
</dbReference>
<dbReference type="PANTHER" id="PTHR38110:SF1">
    <property type="entry name" value="THIOESTERASE DOMAIN-CONTAINING PROTEIN"/>
    <property type="match status" value="1"/>
</dbReference>
<evidence type="ECO:0008006" key="5">
    <source>
        <dbReference type="Google" id="ProtNLM"/>
    </source>
</evidence>
<dbReference type="OrthoDB" id="7059210at2"/>
<reference evidence="3 4" key="1">
    <citation type="journal article" date="2010" name="J. Bacteriol.">
        <title>Genome sequence of the oligotrophic marine Gammaproteobacterium HTCC2143, isolated from the Oregon Coast.</title>
        <authorList>
            <person name="Oh H.M."/>
            <person name="Kang I."/>
            <person name="Ferriera S."/>
            <person name="Giovannoni S.J."/>
            <person name="Cho J.C."/>
        </authorList>
    </citation>
    <scope>NUCLEOTIDE SEQUENCE [LARGE SCALE GENOMIC DNA]</scope>
    <source>
        <strain evidence="3 4">HTCC2143</strain>
    </source>
</reference>
<dbReference type="InterPro" id="IPR029069">
    <property type="entry name" value="HotDog_dom_sf"/>
</dbReference>
<accession>A0YD66</accession>
<dbReference type="PANTHER" id="PTHR38110">
    <property type="entry name" value="CHROMOSOME 23, WHOLE GENOME SHOTGUN SEQUENCE"/>
    <property type="match status" value="1"/>
</dbReference>
<protein>
    <recommendedName>
        <fullName evidence="5">Thioesterase family protein</fullName>
    </recommendedName>
</protein>
<organism evidence="3 4">
    <name type="scientific">marine gamma proteobacterium HTCC2143</name>
    <dbReference type="NCBI Taxonomy" id="247633"/>
    <lineage>
        <taxon>Bacteria</taxon>
        <taxon>Pseudomonadati</taxon>
        <taxon>Pseudomonadota</taxon>
        <taxon>Gammaproteobacteria</taxon>
        <taxon>Cellvibrionales</taxon>
        <taxon>Spongiibacteraceae</taxon>
        <taxon>BD1-7 clade</taxon>
    </lineage>
</organism>
<gene>
    <name evidence="3" type="ORF">GP2143_03573</name>
</gene>
<dbReference type="Pfam" id="PF20789">
    <property type="entry name" value="4HBT_3C"/>
    <property type="match status" value="1"/>
</dbReference>
<evidence type="ECO:0000259" key="1">
    <source>
        <dbReference type="Pfam" id="PF13622"/>
    </source>
</evidence>
<name>A0YD66_9GAMM</name>
<evidence type="ECO:0000313" key="3">
    <source>
        <dbReference type="EMBL" id="EAW31169.1"/>
    </source>
</evidence>
<dbReference type="EMBL" id="AAVT01000004">
    <property type="protein sequence ID" value="EAW31169.1"/>
    <property type="molecule type" value="Genomic_DNA"/>
</dbReference>
<dbReference type="InterPro" id="IPR042171">
    <property type="entry name" value="Acyl-CoA_hotdog"/>
</dbReference>
<dbReference type="Proteomes" id="UP000004931">
    <property type="component" value="Unassembled WGS sequence"/>
</dbReference>
<dbReference type="InterPro" id="IPR052389">
    <property type="entry name" value="Sec_Metab_Biosynth-Assoc"/>
</dbReference>
<dbReference type="eggNOG" id="COG1946">
    <property type="taxonomic scope" value="Bacteria"/>
</dbReference>
<feature type="domain" description="Acyl-CoA thioesterase-like C-terminal" evidence="2">
    <location>
        <begin position="144"/>
        <end position="261"/>
    </location>
</feature>
<sequence>MSDFDTETTLVQVDESCWEGMLSDQWNIGNNPNGGYLLAVTVRAITQLFPEFPIPVSVTSHYLRPGLSNNACRVEVDLIRRGRTMGTASANFIQDGKTRLTVIAVFGLAGDGVLTDPPLTLNAPQIPSPGQCIQRSGDQQGVELPIRERLDTRLHPDQALAGQAGQAKISGWIRLKDQRPPDCLSLLMFSDAFPPSVFGLFGNIGWVPTVELTVHVRRAPSSGWILGEFSTNDLQDGRIIESGNLWDESGHLVAQSRQIALLLPSN</sequence>
<dbReference type="AlphaFoldDB" id="A0YD66"/>
<dbReference type="Pfam" id="PF13622">
    <property type="entry name" value="4HBT_3"/>
    <property type="match status" value="1"/>
</dbReference>
<dbReference type="STRING" id="247633.GP2143_03573"/>
<dbReference type="InterPro" id="IPR049449">
    <property type="entry name" value="TesB_ACOT8-like_N"/>
</dbReference>
<keyword evidence="4" id="KW-1185">Reference proteome</keyword>
<comment type="caution">
    <text evidence="3">The sequence shown here is derived from an EMBL/GenBank/DDBJ whole genome shotgun (WGS) entry which is preliminary data.</text>
</comment>
<evidence type="ECO:0000259" key="2">
    <source>
        <dbReference type="Pfam" id="PF20789"/>
    </source>
</evidence>
<dbReference type="SUPFAM" id="SSF54637">
    <property type="entry name" value="Thioesterase/thiol ester dehydrase-isomerase"/>
    <property type="match status" value="2"/>
</dbReference>